<dbReference type="Proteomes" id="UP000789833">
    <property type="component" value="Unassembled WGS sequence"/>
</dbReference>
<dbReference type="SUPFAM" id="SSF51735">
    <property type="entry name" value="NAD(P)-binding Rossmann-fold domains"/>
    <property type="match status" value="1"/>
</dbReference>
<gene>
    <name evidence="2" type="ORF">BACCIP111883_01351</name>
</gene>
<dbReference type="InterPro" id="IPR036291">
    <property type="entry name" value="NAD(P)-bd_dom_sf"/>
</dbReference>
<keyword evidence="3" id="KW-1185">Reference proteome</keyword>
<evidence type="ECO:0000259" key="1">
    <source>
        <dbReference type="Pfam" id="PF13460"/>
    </source>
</evidence>
<protein>
    <recommendedName>
        <fullName evidence="1">NAD(P)-binding domain-containing protein</fullName>
    </recommendedName>
</protein>
<feature type="domain" description="NAD(P)-binding" evidence="1">
    <location>
        <begin position="11"/>
        <end position="128"/>
    </location>
</feature>
<accession>A0ABN8A9D1</accession>
<dbReference type="Gene3D" id="3.40.50.720">
    <property type="entry name" value="NAD(P)-binding Rossmann-like Domain"/>
    <property type="match status" value="1"/>
</dbReference>
<dbReference type="PANTHER" id="PTHR14097">
    <property type="entry name" value="OXIDOREDUCTASE HTATIP2"/>
    <property type="match status" value="1"/>
</dbReference>
<evidence type="ECO:0000313" key="2">
    <source>
        <dbReference type="EMBL" id="CAG9620582.1"/>
    </source>
</evidence>
<dbReference type="CDD" id="cd05250">
    <property type="entry name" value="CC3_like_SDR_a"/>
    <property type="match status" value="1"/>
</dbReference>
<name>A0ABN8A9D1_9BACI</name>
<evidence type="ECO:0000313" key="3">
    <source>
        <dbReference type="Proteomes" id="UP000789833"/>
    </source>
</evidence>
<dbReference type="PANTHER" id="PTHR14097:SF7">
    <property type="entry name" value="OXIDOREDUCTASE HTATIP2"/>
    <property type="match status" value="1"/>
</dbReference>
<dbReference type="EMBL" id="CAKJTJ010000005">
    <property type="protein sequence ID" value="CAG9620582.1"/>
    <property type="molecule type" value="Genomic_DNA"/>
</dbReference>
<organism evidence="2 3">
    <name type="scientific">Sutcliffiella rhizosphaerae</name>
    <dbReference type="NCBI Taxonomy" id="2880967"/>
    <lineage>
        <taxon>Bacteria</taxon>
        <taxon>Bacillati</taxon>
        <taxon>Bacillota</taxon>
        <taxon>Bacilli</taxon>
        <taxon>Bacillales</taxon>
        <taxon>Bacillaceae</taxon>
        <taxon>Sutcliffiella</taxon>
    </lineage>
</organism>
<proteinExistence type="predicted"/>
<reference evidence="2 3" key="1">
    <citation type="submission" date="2021-10" db="EMBL/GenBank/DDBJ databases">
        <authorList>
            <person name="Criscuolo A."/>
        </authorList>
    </citation>
    <scope>NUCLEOTIDE SEQUENCE [LARGE SCALE GENOMIC DNA]</scope>
    <source>
        <strain evidence="3">CIP 111883</strain>
    </source>
</reference>
<comment type="caution">
    <text evidence="2">The sequence shown here is derived from an EMBL/GenBank/DDBJ whole genome shotgun (WGS) entry which is preliminary data.</text>
</comment>
<dbReference type="Pfam" id="PF13460">
    <property type="entry name" value="NAD_binding_10"/>
    <property type="match status" value="1"/>
</dbReference>
<dbReference type="InterPro" id="IPR016040">
    <property type="entry name" value="NAD(P)-bd_dom"/>
</dbReference>
<dbReference type="RefSeq" id="WP_230500498.1">
    <property type="nucleotide sequence ID" value="NZ_CAKJTJ010000005.1"/>
</dbReference>
<sequence>MKHERKALLIGATGLIGSFLEKEILGNSNYSTLTTLVRNATNHVHPKLNEVIVSFDNLSNYKEFFHVDDLFIALGTTRKKAGSKANFVKVDLEYVLIAAQLAKISGVKRVAIVSAIGADSNSLFFYNQVKGNMEAAVSELEIPSTYFFRPSLLLGPRNEFRFGEKMGEGMARFMNPLLRGKWKKYQAVHGEDVAKSMVKFLKDARNGRHVVESDLIKQIGAL</sequence>